<sequence length="241" mass="28040">MFYLFECMLSLLATTVEIFIFCSLWVAFVVGVFVISRGTLRARFSPLICDFLAFAFSSSTLFELFKMNRQRRLMQKMFLENGPPLHCSGFSWLLASFSSYSCLEYYETVHSNIFWQLNVFFVTAHLFSDISVAIFRIIGRSLGVLLNSYIDGLHMFYRIPGFIIASICISSLMFALLGYRFSIGYGFIQIDFRRETALRSKHEEINNTEVKKRCRFIEYEQMGGNKAPLVYELYQKCFASR</sequence>
<feature type="transmembrane region" description="Helical" evidence="1">
    <location>
        <begin position="159"/>
        <end position="179"/>
    </location>
</feature>
<evidence type="ECO:0000313" key="2">
    <source>
        <dbReference type="Proteomes" id="UP000887569"/>
    </source>
</evidence>
<dbReference type="WBParaSite" id="PgB01_g164_t01">
    <property type="protein sequence ID" value="PgB01_g164_t01"/>
    <property type="gene ID" value="PgB01_g164"/>
</dbReference>
<keyword evidence="1" id="KW-0812">Transmembrane</keyword>
<evidence type="ECO:0000256" key="1">
    <source>
        <dbReference type="SAM" id="Phobius"/>
    </source>
</evidence>
<keyword evidence="1" id="KW-0472">Membrane</keyword>
<proteinExistence type="predicted"/>
<accession>A0A914ZCV2</accession>
<dbReference type="Proteomes" id="UP000887569">
    <property type="component" value="Unplaced"/>
</dbReference>
<protein>
    <submittedName>
        <fullName evidence="3 4">Uncharacterized protein</fullName>
    </submittedName>
</protein>
<evidence type="ECO:0000313" key="4">
    <source>
        <dbReference type="WBParaSite" id="PgB01_g164_t02"/>
    </source>
</evidence>
<dbReference type="WBParaSite" id="PgB01_g164_t02">
    <property type="protein sequence ID" value="PgB01_g164_t02"/>
    <property type="gene ID" value="PgB01_g164"/>
</dbReference>
<feature type="transmembrane region" description="Helical" evidence="1">
    <location>
        <begin position="47"/>
        <end position="65"/>
    </location>
</feature>
<reference evidence="3 4" key="1">
    <citation type="submission" date="2022-11" db="UniProtKB">
        <authorList>
            <consortium name="WormBaseParasite"/>
        </authorList>
    </citation>
    <scope>IDENTIFICATION</scope>
</reference>
<organism evidence="2 3">
    <name type="scientific">Parascaris univalens</name>
    <name type="common">Nematode worm</name>
    <dbReference type="NCBI Taxonomy" id="6257"/>
    <lineage>
        <taxon>Eukaryota</taxon>
        <taxon>Metazoa</taxon>
        <taxon>Ecdysozoa</taxon>
        <taxon>Nematoda</taxon>
        <taxon>Chromadorea</taxon>
        <taxon>Rhabditida</taxon>
        <taxon>Spirurina</taxon>
        <taxon>Ascaridomorpha</taxon>
        <taxon>Ascaridoidea</taxon>
        <taxon>Ascarididae</taxon>
        <taxon>Parascaris</taxon>
    </lineage>
</organism>
<feature type="transmembrane region" description="Helical" evidence="1">
    <location>
        <begin position="115"/>
        <end position="139"/>
    </location>
</feature>
<dbReference type="AlphaFoldDB" id="A0A914ZCV2"/>
<keyword evidence="1" id="KW-1133">Transmembrane helix</keyword>
<keyword evidence="2" id="KW-1185">Reference proteome</keyword>
<name>A0A914ZCV2_PARUN</name>
<feature type="transmembrane region" description="Helical" evidence="1">
    <location>
        <begin position="12"/>
        <end position="35"/>
    </location>
</feature>
<evidence type="ECO:0000313" key="3">
    <source>
        <dbReference type="WBParaSite" id="PgB01_g164_t01"/>
    </source>
</evidence>